<proteinExistence type="evidence at transcript level"/>
<organism evidence="10">
    <name type="scientific">Ips typographus</name>
    <name type="common">European spruce bark beetle</name>
    <dbReference type="NCBI Taxonomy" id="55986"/>
    <lineage>
        <taxon>Eukaryota</taxon>
        <taxon>Metazoa</taxon>
        <taxon>Ecdysozoa</taxon>
        <taxon>Arthropoda</taxon>
        <taxon>Hexapoda</taxon>
        <taxon>Insecta</taxon>
        <taxon>Pterygota</taxon>
        <taxon>Neoptera</taxon>
        <taxon>Endopterygota</taxon>
        <taxon>Coleoptera</taxon>
        <taxon>Polyphaga</taxon>
        <taxon>Cucujiformia</taxon>
        <taxon>Curculionidae</taxon>
        <taxon>Scolytinae</taxon>
        <taxon>Ips</taxon>
    </lineage>
</organism>
<evidence type="ECO:0000256" key="2">
    <source>
        <dbReference type="ARBA" id="ARBA00022606"/>
    </source>
</evidence>
<keyword evidence="5 9" id="KW-1133">Transmembrane helix</keyword>
<dbReference type="Pfam" id="PF02949">
    <property type="entry name" value="7tm_6"/>
    <property type="match status" value="1"/>
</dbReference>
<evidence type="ECO:0000313" key="10">
    <source>
        <dbReference type="EMBL" id="QWY93916.1"/>
    </source>
</evidence>
<accession>A0A8F3IXZ3</accession>
<comment type="subcellular location">
    <subcellularLocation>
        <location evidence="9">Cell membrane</location>
        <topology evidence="9">Multi-pass membrane protein</topology>
    </subcellularLocation>
    <subcellularLocation>
        <location evidence="1">Membrane</location>
        <topology evidence="1">Multi-pass membrane protein</topology>
    </subcellularLocation>
</comment>
<dbReference type="GO" id="GO:0007165">
    <property type="term" value="P:signal transduction"/>
    <property type="evidence" value="ECO:0007669"/>
    <property type="project" value="UniProtKB-KW"/>
</dbReference>
<dbReference type="EMBL" id="MW556725">
    <property type="protein sequence ID" value="QWY93916.1"/>
    <property type="molecule type" value="mRNA"/>
</dbReference>
<comment type="caution">
    <text evidence="9">Lacks conserved residue(s) required for the propagation of feature annotation.</text>
</comment>
<dbReference type="PANTHER" id="PTHR21137">
    <property type="entry name" value="ODORANT RECEPTOR"/>
    <property type="match status" value="1"/>
</dbReference>
<evidence type="ECO:0000256" key="7">
    <source>
        <dbReference type="ARBA" id="ARBA00023170"/>
    </source>
</evidence>
<dbReference type="GO" id="GO:0004984">
    <property type="term" value="F:olfactory receptor activity"/>
    <property type="evidence" value="ECO:0007669"/>
    <property type="project" value="InterPro"/>
</dbReference>
<dbReference type="AlphaFoldDB" id="A0A8F3IXZ3"/>
<feature type="transmembrane region" description="Helical" evidence="9">
    <location>
        <begin position="259"/>
        <end position="279"/>
    </location>
</feature>
<keyword evidence="4 9" id="KW-0552">Olfaction</keyword>
<evidence type="ECO:0000256" key="9">
    <source>
        <dbReference type="RuleBase" id="RU351113"/>
    </source>
</evidence>
<dbReference type="GO" id="GO:0005549">
    <property type="term" value="F:odorant binding"/>
    <property type="evidence" value="ECO:0007669"/>
    <property type="project" value="InterPro"/>
</dbReference>
<reference evidence="10" key="1">
    <citation type="submission" date="2021-02" db="EMBL/GenBank/DDBJ databases">
        <title>Functional evolution of a bark beetle odorant receptor clade detecting monoterpenoids of different ecological origins.</title>
        <authorList>
            <person name="Hou X.-Q."/>
            <person name="Yuvaraj J.K."/>
            <person name="Roberts R.E."/>
            <person name="Unelius C.R."/>
            <person name="Lofstedt C."/>
            <person name="Andersson M.N."/>
        </authorList>
    </citation>
    <scope>NUCLEOTIDE SEQUENCE</scope>
</reference>
<evidence type="ECO:0000256" key="8">
    <source>
        <dbReference type="ARBA" id="ARBA00023224"/>
    </source>
</evidence>
<feature type="transmembrane region" description="Helical" evidence="9">
    <location>
        <begin position="299"/>
        <end position="321"/>
    </location>
</feature>
<evidence type="ECO:0000256" key="4">
    <source>
        <dbReference type="ARBA" id="ARBA00022725"/>
    </source>
</evidence>
<keyword evidence="3 9" id="KW-0812">Transmembrane</keyword>
<evidence type="ECO:0000256" key="1">
    <source>
        <dbReference type="ARBA" id="ARBA00004141"/>
    </source>
</evidence>
<sequence>MGLYPASRYFKNPIMWSSILGAFPWQMIFQENAKLQQVYRWYSNFMLTWYFGMVTTEYIQLYHILNANVIQMDEVCENVCMSLVFTCTGLRVWVMRRTNGLSEIIQTVVDAEREADGLDDEKTRQYEDIHVKHMEKVSFIYAAFVFMSVTNGCLATLYADTKSVIIGNSTIVEKPLIISTWFPFDKNEHYWVAYGLQVFDGYMAALTVACTDILMFNMISYPIGQLTKLQHLVRNMAVYKTHFEAFPTFTKIVQRHKHVIKYVELFNQSMGTFAIFEFVQSSVQIASVLVQTSPDDLTLMSFCFIVLFFTSMLTRLFMYYYSANEVIIQSINLGDSVWESSWYHQPHQLKQAMLMVLVRAQKPVSYKIGGFGIMSMQSIVAILKATYTYISVILRN</sequence>
<feature type="transmembrane region" description="Helical" evidence="9">
    <location>
        <begin position="139"/>
        <end position="159"/>
    </location>
</feature>
<comment type="similarity">
    <text evidence="9">Belongs to the insect chemoreceptor superfamily. Heteromeric odorant receptor channel (TC 1.A.69) family.</text>
</comment>
<evidence type="ECO:0000256" key="3">
    <source>
        <dbReference type="ARBA" id="ARBA00022692"/>
    </source>
</evidence>
<dbReference type="PANTHER" id="PTHR21137:SF40">
    <property type="entry name" value="ODORANT RECEPTOR 56A"/>
    <property type="match status" value="1"/>
</dbReference>
<dbReference type="InterPro" id="IPR004117">
    <property type="entry name" value="7tm6_olfct_rcpt"/>
</dbReference>
<feature type="transmembrane region" description="Helical" evidence="9">
    <location>
        <begin position="202"/>
        <end position="224"/>
    </location>
</feature>
<dbReference type="GO" id="GO:0005886">
    <property type="term" value="C:plasma membrane"/>
    <property type="evidence" value="ECO:0007669"/>
    <property type="project" value="UniProtKB-SubCell"/>
</dbReference>
<protein>
    <recommendedName>
        <fullName evidence="9">Odorant receptor</fullName>
    </recommendedName>
</protein>
<evidence type="ECO:0000256" key="6">
    <source>
        <dbReference type="ARBA" id="ARBA00023136"/>
    </source>
</evidence>
<keyword evidence="6 9" id="KW-0472">Membrane</keyword>
<keyword evidence="8 9" id="KW-0807">Transducer</keyword>
<feature type="transmembrane region" description="Helical" evidence="9">
    <location>
        <begin position="368"/>
        <end position="390"/>
    </location>
</feature>
<name>A0A8F3IXZ3_IPSTY</name>
<keyword evidence="2 9" id="KW-0716">Sensory transduction</keyword>
<keyword evidence="7 9" id="KW-0675">Receptor</keyword>
<evidence type="ECO:0000256" key="5">
    <source>
        <dbReference type="ARBA" id="ARBA00022989"/>
    </source>
</evidence>